<dbReference type="Pfam" id="PF14385">
    <property type="entry name" value="DUF4416"/>
    <property type="match status" value="1"/>
</dbReference>
<evidence type="ECO:0000313" key="1">
    <source>
        <dbReference type="EMBL" id="HHJ53512.1"/>
    </source>
</evidence>
<dbReference type="AlphaFoldDB" id="A0A7V5PQQ9"/>
<proteinExistence type="predicted"/>
<dbReference type="Proteomes" id="UP000886124">
    <property type="component" value="Unassembled WGS sequence"/>
</dbReference>
<comment type="caution">
    <text evidence="1">The sequence shown here is derived from an EMBL/GenBank/DDBJ whole genome shotgun (WGS) entry which is preliminary data.</text>
</comment>
<sequence length="184" mass="21777">MGIIKPVKPVKFFCGLTFQPQIDIARLLTEVEKRFDVIDLTSDTYDFDAFTDYYRPEMGDGLRKLFIAFRTLRPMEELVELKLRSNQFEAEYMKEGSRTFNLDPGYLNLAKVVLATTKDYSHRLYLGKGIYGDLHLVFRAGNYQPQPWTYPDYKQPLAAEFFLQLREIYRDQLQFYLKDLHKNT</sequence>
<protein>
    <submittedName>
        <fullName evidence="1">DUF4416 family protein</fullName>
    </submittedName>
</protein>
<gene>
    <name evidence="1" type="ORF">ENJ89_09985</name>
</gene>
<dbReference type="InterPro" id="IPR025529">
    <property type="entry name" value="DUF4416"/>
</dbReference>
<reference evidence="1" key="1">
    <citation type="journal article" date="2020" name="mSystems">
        <title>Genome- and Community-Level Interaction Insights into Carbon Utilization and Element Cycling Functions of Hydrothermarchaeota in Hydrothermal Sediment.</title>
        <authorList>
            <person name="Zhou Z."/>
            <person name="Liu Y."/>
            <person name="Xu W."/>
            <person name="Pan J."/>
            <person name="Luo Z.H."/>
            <person name="Li M."/>
        </authorList>
    </citation>
    <scope>NUCLEOTIDE SEQUENCE [LARGE SCALE GENOMIC DNA]</scope>
    <source>
        <strain evidence="1">HyVt-527</strain>
    </source>
</reference>
<name>A0A7V5PQQ9_CALAY</name>
<accession>A0A7V5PQQ9</accession>
<dbReference type="EMBL" id="DROD01000633">
    <property type="protein sequence ID" value="HHJ53512.1"/>
    <property type="molecule type" value="Genomic_DNA"/>
</dbReference>
<organism evidence="1">
    <name type="scientific">Caldithrix abyssi</name>
    <dbReference type="NCBI Taxonomy" id="187145"/>
    <lineage>
        <taxon>Bacteria</taxon>
        <taxon>Pseudomonadati</taxon>
        <taxon>Calditrichota</taxon>
        <taxon>Calditrichia</taxon>
        <taxon>Calditrichales</taxon>
        <taxon>Calditrichaceae</taxon>
        <taxon>Caldithrix</taxon>
    </lineage>
</organism>